<reference evidence="5 7" key="2">
    <citation type="submission" date="2020-08" db="EMBL/GenBank/DDBJ databases">
        <title>Phenotypic and transcriptomic analysis of seven clinical Stenotrophomonas maltophilia isolates identify a small set of shared and commonly regulated genes involved in biofilm lifestyle.</title>
        <authorList>
            <person name="Alio I."/>
            <person name="Gudzuhn M."/>
            <person name="Streit W."/>
        </authorList>
    </citation>
    <scope>NUCLEOTIDE SEQUENCE [LARGE SCALE GENOMIC DNA]</scope>
    <source>
        <strain evidence="5 7">UHH_SKK55</strain>
    </source>
</reference>
<dbReference type="InterPro" id="IPR017850">
    <property type="entry name" value="Alkaline_phosphatase_core_sf"/>
</dbReference>
<dbReference type="Pfam" id="PF11893">
    <property type="entry name" value="DUF3413"/>
    <property type="match status" value="1"/>
</dbReference>
<feature type="domain" description="Inner membrane protein YejM N-terminal" evidence="3">
    <location>
        <begin position="19"/>
        <end position="255"/>
    </location>
</feature>
<accession>A0A246HXU9</accession>
<keyword evidence="1" id="KW-1133">Transmembrane helix</keyword>
<protein>
    <submittedName>
        <fullName evidence="4">Uncharacterized protein</fullName>
    </submittedName>
</protein>
<dbReference type="PIRSF" id="PIRSF004950">
    <property type="entry name" value="Mmb_sulf_HI0842"/>
    <property type="match status" value="1"/>
</dbReference>
<dbReference type="InterPro" id="IPR012159">
    <property type="entry name" value="YejM-like"/>
</dbReference>
<feature type="domain" description="Sulfatase N-terminal" evidence="2">
    <location>
        <begin position="261"/>
        <end position="541"/>
    </location>
</feature>
<dbReference type="Gene3D" id="3.40.720.10">
    <property type="entry name" value="Alkaline Phosphatase, subunit A"/>
    <property type="match status" value="1"/>
</dbReference>
<evidence type="ECO:0000313" key="6">
    <source>
        <dbReference type="Proteomes" id="UP000197090"/>
    </source>
</evidence>
<dbReference type="EMBL" id="CP060025">
    <property type="protein sequence ID" value="QNG80008.1"/>
    <property type="molecule type" value="Genomic_DNA"/>
</dbReference>
<evidence type="ECO:0000259" key="3">
    <source>
        <dbReference type="Pfam" id="PF11893"/>
    </source>
</evidence>
<feature type="transmembrane region" description="Helical" evidence="1">
    <location>
        <begin position="21"/>
        <end position="43"/>
    </location>
</feature>
<reference evidence="4 6" key="1">
    <citation type="submission" date="2017-06" db="EMBL/GenBank/DDBJ databases">
        <authorList>
            <person name="Kim H.J."/>
            <person name="Triplett B.A."/>
        </authorList>
    </citation>
    <scope>NUCLEOTIDE SEQUENCE [LARGE SCALE GENOMIC DNA]</scope>
    <source>
        <strain evidence="4 6">594</strain>
    </source>
</reference>
<feature type="transmembrane region" description="Helical" evidence="1">
    <location>
        <begin position="89"/>
        <end position="107"/>
    </location>
</feature>
<organism evidence="4 6">
    <name type="scientific">Stenotrophomonas maltophilia</name>
    <name type="common">Pseudomonas maltophilia</name>
    <name type="synonym">Xanthomonas maltophilia</name>
    <dbReference type="NCBI Taxonomy" id="40324"/>
    <lineage>
        <taxon>Bacteria</taxon>
        <taxon>Pseudomonadati</taxon>
        <taxon>Pseudomonadota</taxon>
        <taxon>Gammaproteobacteria</taxon>
        <taxon>Lysobacterales</taxon>
        <taxon>Lysobacteraceae</taxon>
        <taxon>Stenotrophomonas</taxon>
        <taxon>Stenotrophomonas maltophilia group</taxon>
    </lineage>
</organism>
<keyword evidence="1" id="KW-0472">Membrane</keyword>
<keyword evidence="1" id="KW-0812">Transmembrane</keyword>
<dbReference type="Pfam" id="PF00884">
    <property type="entry name" value="Sulfatase"/>
    <property type="match status" value="1"/>
</dbReference>
<dbReference type="Proteomes" id="UP000515598">
    <property type="component" value="Chromosome"/>
</dbReference>
<dbReference type="InterPro" id="IPR024588">
    <property type="entry name" value="YejM_N"/>
</dbReference>
<feature type="transmembrane region" description="Helical" evidence="1">
    <location>
        <begin position="177"/>
        <end position="198"/>
    </location>
</feature>
<dbReference type="RefSeq" id="WP_072168492.1">
    <property type="nucleotide sequence ID" value="NZ_CP040433.1"/>
</dbReference>
<proteinExistence type="predicted"/>
<evidence type="ECO:0000313" key="5">
    <source>
        <dbReference type="EMBL" id="QNG80008.1"/>
    </source>
</evidence>
<evidence type="ECO:0000313" key="7">
    <source>
        <dbReference type="Proteomes" id="UP000515598"/>
    </source>
</evidence>
<dbReference type="EMBL" id="NIVX01000111">
    <property type="protein sequence ID" value="OWQ69787.1"/>
    <property type="molecule type" value="Genomic_DNA"/>
</dbReference>
<dbReference type="SUPFAM" id="SSF53649">
    <property type="entry name" value="Alkaline phosphatase-like"/>
    <property type="match status" value="1"/>
</dbReference>
<dbReference type="AlphaFoldDB" id="A0A246HXU9"/>
<evidence type="ECO:0000256" key="1">
    <source>
        <dbReference type="SAM" id="Phobius"/>
    </source>
</evidence>
<dbReference type="InterPro" id="IPR000917">
    <property type="entry name" value="Sulfatase_N"/>
</dbReference>
<dbReference type="PANTHER" id="PTHR43751">
    <property type="entry name" value="SULFATASE"/>
    <property type="match status" value="1"/>
</dbReference>
<dbReference type="PANTHER" id="PTHR43751:SF3">
    <property type="entry name" value="SULFATASE N-TERMINAL DOMAIN-CONTAINING PROTEIN"/>
    <property type="match status" value="1"/>
</dbReference>
<feature type="transmembrane region" description="Helical" evidence="1">
    <location>
        <begin position="55"/>
        <end position="83"/>
    </location>
</feature>
<gene>
    <name evidence="4" type="ORF">CEE63_19505</name>
    <name evidence="5" type="ORF">GPNADHDJ_04271</name>
</gene>
<name>A0A246HXU9_STEMA</name>
<dbReference type="CDD" id="cd16148">
    <property type="entry name" value="sulfatase_like"/>
    <property type="match status" value="1"/>
</dbReference>
<feature type="transmembrane region" description="Helical" evidence="1">
    <location>
        <begin position="144"/>
        <end position="165"/>
    </location>
</feature>
<evidence type="ECO:0000259" key="2">
    <source>
        <dbReference type="Pfam" id="PF00884"/>
    </source>
</evidence>
<dbReference type="InterPro" id="IPR052701">
    <property type="entry name" value="GAG_Ulvan_Degrading_Sulfatases"/>
</dbReference>
<dbReference type="Proteomes" id="UP000197090">
    <property type="component" value="Unassembled WGS sequence"/>
</dbReference>
<evidence type="ECO:0000313" key="4">
    <source>
        <dbReference type="EMBL" id="OWQ69787.1"/>
    </source>
</evidence>
<sequence length="625" mass="69108">MSAAAPAALALEGFTRRWRRLAWWSLFVAGNAVLAAAIALGNVPLRDNPGGSAGLAYLAIALPGHLLAFGALAGLLPLLLGLWPRTARTLSISAVLLQGLWLCLLLVDAKVFTLYRFHLNAMVVNMVFGGALQDQVALSWKTWLQVALLVAAVFAAEGLLAWACWKLLPAVPRRRRVLQAWAAVALLMAGGQVATAYYDARGDRDVIAQWNYLPWAQPITAKSFMRRLGVVSQQQAGLPDPRHAQLQYPLHPLRCQNPHRPNVLMVVLESLRQDVLTPQLMPNTSALAQDARVFDQHFSTGNATRYGLFGLLYGLPGGYWPSMLDEQRGSQLFQVLGQQGYDLHLYGSAPLYSPEFDRTAFADVRDQLHQGPSALKSDGRDRAIISALQQDIRASQAAQRPWFGFVFLDSTHAPYHMPDGYPPVATPMAADIDFLKFGPEHDPTPELNRYRTAVHYADSLIGSLLDDLRAQGLAEDTIVLVTGDHAEEFNDLKLNYWGHNGNFSDYQLQVPFVLHWPGRAAGRDARTSSHEDWVPTLMRHALGCENALSDYSTGQDLLAEPQGPRALVVESWSQRAIRHGDAIYVFDKFGNATALDRHYLPLPQQAPDAAAVRTAWEALTRFRNR</sequence>